<dbReference type="InterPro" id="IPR016117">
    <property type="entry name" value="ArgJ-like_dom_sf"/>
</dbReference>
<dbReference type="CDD" id="cd02253">
    <property type="entry name" value="DmpA"/>
    <property type="match status" value="1"/>
</dbReference>
<evidence type="ECO:0008006" key="5">
    <source>
        <dbReference type="Google" id="ProtNLM"/>
    </source>
</evidence>
<feature type="region of interest" description="Disordered" evidence="2">
    <location>
        <begin position="1"/>
        <end position="31"/>
    </location>
</feature>
<evidence type="ECO:0000256" key="1">
    <source>
        <dbReference type="ARBA" id="ARBA00007068"/>
    </source>
</evidence>
<sequence length="368" mass="38845">MEQNNRNDRPRARDVGVIVGTGTPGPHNAITDVPGVRVGHATLIRGDGPLRIGHGPVRTGVTAILPPGNNWYDEPVEAAHFVFNGAGTTAGLSLIDEFGRIETPVTLTNSLSVGTVYEGVVRYMVERIFAPRGGVPWFNPVVGETSDAYLNDMGGLHVRPEHAVQAIDAATDGPVTEGAVGGGTGMSAFGFKGGIGTASRTVEIAGERATLGVLVQSNFGGRLTIAGVPMDELQTPPPPPPTAGSSIMMIVATDLPLSNRLLFRVCKRATFGLARTGSSGGHGSGDYVIGFSTTYRNTGALPGIRETLARQEGAIDEAFRAVAEATEEAILNSLFRAERTVGRDGHTREALPIDRVLEILDRHKRRQT</sequence>
<evidence type="ECO:0000313" key="4">
    <source>
        <dbReference type="Proteomes" id="UP000178606"/>
    </source>
</evidence>
<dbReference type="Proteomes" id="UP000178606">
    <property type="component" value="Unassembled WGS sequence"/>
</dbReference>
<organism evidence="3 4">
    <name type="scientific">Handelsmanbacteria sp. (strain RIFCSPLOWO2_12_FULL_64_10)</name>
    <dbReference type="NCBI Taxonomy" id="1817868"/>
    <lineage>
        <taxon>Bacteria</taxon>
        <taxon>Candidatus Handelsmaniibacteriota</taxon>
    </lineage>
</organism>
<dbReference type="PANTHER" id="PTHR36512:SF3">
    <property type="entry name" value="BLR5678 PROTEIN"/>
    <property type="match status" value="1"/>
</dbReference>
<dbReference type="Gene3D" id="3.60.70.12">
    <property type="entry name" value="L-amino peptidase D-ALA esterase/amidase"/>
    <property type="match status" value="1"/>
</dbReference>
<accession>A0A1F6CA38</accession>
<dbReference type="SUPFAM" id="SSF56266">
    <property type="entry name" value="DmpA/ArgJ-like"/>
    <property type="match status" value="1"/>
</dbReference>
<dbReference type="PANTHER" id="PTHR36512">
    <property type="entry name" value="D-AMINOPEPTIDASE"/>
    <property type="match status" value="1"/>
</dbReference>
<evidence type="ECO:0000313" key="3">
    <source>
        <dbReference type="EMBL" id="OGG46006.1"/>
    </source>
</evidence>
<protein>
    <recommendedName>
        <fullName evidence="5">Aminopeptidase</fullName>
    </recommendedName>
</protein>
<comment type="caution">
    <text evidence="3">The sequence shown here is derived from an EMBL/GenBank/DDBJ whole genome shotgun (WGS) entry which is preliminary data.</text>
</comment>
<feature type="compositionally biased region" description="Low complexity" evidence="2">
    <location>
        <begin position="15"/>
        <end position="26"/>
    </location>
</feature>
<dbReference type="InterPro" id="IPR005321">
    <property type="entry name" value="Peptidase_S58_DmpA"/>
</dbReference>
<dbReference type="EMBL" id="MFKF01000348">
    <property type="protein sequence ID" value="OGG46006.1"/>
    <property type="molecule type" value="Genomic_DNA"/>
</dbReference>
<dbReference type="GO" id="GO:0004177">
    <property type="term" value="F:aminopeptidase activity"/>
    <property type="evidence" value="ECO:0007669"/>
    <property type="project" value="TreeGrafter"/>
</dbReference>
<evidence type="ECO:0000256" key="2">
    <source>
        <dbReference type="SAM" id="MobiDB-lite"/>
    </source>
</evidence>
<reference evidence="3 4" key="1">
    <citation type="journal article" date="2016" name="Nat. Commun.">
        <title>Thousands of microbial genomes shed light on interconnected biogeochemical processes in an aquifer system.</title>
        <authorList>
            <person name="Anantharaman K."/>
            <person name="Brown C.T."/>
            <person name="Hug L.A."/>
            <person name="Sharon I."/>
            <person name="Castelle C.J."/>
            <person name="Probst A.J."/>
            <person name="Thomas B.C."/>
            <person name="Singh A."/>
            <person name="Wilkins M.J."/>
            <person name="Karaoz U."/>
            <person name="Brodie E.L."/>
            <person name="Williams K.H."/>
            <person name="Hubbard S.S."/>
            <person name="Banfield J.F."/>
        </authorList>
    </citation>
    <scope>NUCLEOTIDE SEQUENCE [LARGE SCALE GENOMIC DNA]</scope>
    <source>
        <strain evidence="4">RIFCSPLOWO2_12_FULL_64_10</strain>
    </source>
</reference>
<gene>
    <name evidence="3" type="ORF">A3F84_26305</name>
</gene>
<feature type="compositionally biased region" description="Basic and acidic residues" evidence="2">
    <location>
        <begin position="1"/>
        <end position="14"/>
    </location>
</feature>
<dbReference type="AlphaFoldDB" id="A0A1F6CA38"/>
<dbReference type="Pfam" id="PF03576">
    <property type="entry name" value="Peptidase_S58"/>
    <property type="match status" value="1"/>
</dbReference>
<proteinExistence type="inferred from homology"/>
<comment type="similarity">
    <text evidence="1">Belongs to the peptidase S58 family.</text>
</comment>
<name>A0A1F6CA38_HANXR</name>